<proteinExistence type="predicted"/>
<dbReference type="InterPro" id="IPR005135">
    <property type="entry name" value="Endo/exonuclease/phosphatase"/>
</dbReference>
<evidence type="ECO:0000313" key="2">
    <source>
        <dbReference type="Proteomes" id="UP000694846"/>
    </source>
</evidence>
<name>A0A8B8G7H3_9HEMI</name>
<dbReference type="RefSeq" id="XP_025418822.1">
    <property type="nucleotide sequence ID" value="XM_025563037.1"/>
</dbReference>
<keyword evidence="2" id="KW-1185">Reference proteome</keyword>
<dbReference type="PANTHER" id="PTHR33273:SF4">
    <property type="entry name" value="ENDONUCLEASE_EXONUCLEASE_PHOSPHATASE DOMAIN-CONTAINING PROTEIN"/>
    <property type="match status" value="1"/>
</dbReference>
<sequence length="396" mass="44628">MNNINILQWNVRSLPARLPSLLHLLTLTKCSIAILSETWLSPTRKFNIPQFNLVRSNCPDGYGGVAIATHVSLKFRKVDIEANLIQTFARYKIDVIGVEIDNGVNVSPLSVWSCYIPNDSTIPSSVWNSLFQLTKNNCIFSGDFNAHHPAWGSTFSSHRRNEIYETINSLGLCILNDRSDTHLGRPNCSNSAIDISFTSPNLIWNTPWSTLDDPHGSDHFPILISTNFDVAYQPYSNRSTFTNSASIQSSPPQFNFNKANWKLFAQLIDSSITHIDKLTCNIEKYNQLTQLIFDSAKEAIPLKRVNSNNYPTSPPWWDTSCTLSVNKRNALFKIYRNTGSIQDLFKYRNQCASTTHLLKNKKKTPGNNFAPHSIPHLLCNLFGPLPNVFAGAYTQL</sequence>
<dbReference type="PANTHER" id="PTHR33273">
    <property type="entry name" value="DOMAIN-CONTAINING PROTEIN, PUTATIVE-RELATED"/>
    <property type="match status" value="1"/>
</dbReference>
<evidence type="ECO:0000259" key="1">
    <source>
        <dbReference type="Pfam" id="PF14529"/>
    </source>
</evidence>
<reference evidence="3 4" key="1">
    <citation type="submission" date="2025-04" db="UniProtKB">
        <authorList>
            <consortium name="RefSeq"/>
        </authorList>
    </citation>
    <scope>IDENTIFICATION</scope>
    <source>
        <tissue evidence="3 4">Whole body</tissue>
    </source>
</reference>
<dbReference type="SUPFAM" id="SSF56219">
    <property type="entry name" value="DNase I-like"/>
    <property type="match status" value="1"/>
</dbReference>
<feature type="domain" description="Endonuclease/exonuclease/phosphatase" evidence="1">
    <location>
        <begin position="111"/>
        <end position="222"/>
    </location>
</feature>
<evidence type="ECO:0000313" key="4">
    <source>
        <dbReference type="RefSeq" id="XP_025418822.1"/>
    </source>
</evidence>
<dbReference type="InterPro" id="IPR036691">
    <property type="entry name" value="Endo/exonu/phosph_ase_sf"/>
</dbReference>
<accession>A0A8B8G7H3</accession>
<dbReference type="RefSeq" id="XP_025418813.1">
    <property type="nucleotide sequence ID" value="XM_025563028.1"/>
</dbReference>
<dbReference type="Pfam" id="PF14529">
    <property type="entry name" value="Exo_endo_phos_2"/>
    <property type="match status" value="1"/>
</dbReference>
<dbReference type="OrthoDB" id="10051347at2759"/>
<evidence type="ECO:0000313" key="3">
    <source>
        <dbReference type="RefSeq" id="XP_025418813.1"/>
    </source>
</evidence>
<dbReference type="GeneID" id="112689354"/>
<dbReference type="Proteomes" id="UP000694846">
    <property type="component" value="Unplaced"/>
</dbReference>
<organism evidence="2 3">
    <name type="scientific">Sipha flava</name>
    <name type="common">yellow sugarcane aphid</name>
    <dbReference type="NCBI Taxonomy" id="143950"/>
    <lineage>
        <taxon>Eukaryota</taxon>
        <taxon>Metazoa</taxon>
        <taxon>Ecdysozoa</taxon>
        <taxon>Arthropoda</taxon>
        <taxon>Hexapoda</taxon>
        <taxon>Insecta</taxon>
        <taxon>Pterygota</taxon>
        <taxon>Neoptera</taxon>
        <taxon>Paraneoptera</taxon>
        <taxon>Hemiptera</taxon>
        <taxon>Sternorrhyncha</taxon>
        <taxon>Aphidomorpha</taxon>
        <taxon>Aphidoidea</taxon>
        <taxon>Aphididae</taxon>
        <taxon>Sipha</taxon>
    </lineage>
</organism>
<protein>
    <submittedName>
        <fullName evidence="3 4">Uncharacterized protein LOC112689354</fullName>
    </submittedName>
</protein>
<gene>
    <name evidence="3 4" type="primary">LOC112689354</name>
</gene>
<dbReference type="GO" id="GO:0003824">
    <property type="term" value="F:catalytic activity"/>
    <property type="evidence" value="ECO:0007669"/>
    <property type="project" value="InterPro"/>
</dbReference>
<dbReference type="AlphaFoldDB" id="A0A8B8G7H3"/>
<dbReference type="Gene3D" id="3.60.10.10">
    <property type="entry name" value="Endonuclease/exonuclease/phosphatase"/>
    <property type="match status" value="1"/>
</dbReference>